<proteinExistence type="predicted"/>
<gene>
    <name evidence="3" type="ORF">CLOACE_05970</name>
</gene>
<sequence>MNKEFEIITDSCCDLPAGLIIEKNIHYVSLTCSYLNMEYKDDFGISLSSKQLFEDMRKGIIPKTSQPNSNDFYLKFKEFAKQGKDILYIGVSSGLSGTINSANIAKNMIKEEFPDVLIYIVDILTASLGQGIMVMKAYDMKENGYSMGEIVDYLEINKQKLNTYITVNDLEYLKKGGRISSTAAILGMVLHIKPILTLDKEGKVIPVIKIKGRKKVINKIAAIVKEKIENPEEQIIGICHGDCIEEALKLKEAILKNIDVKDVILNYIGPVVGVYGGPGALAVFFIGKDRQNHIID</sequence>
<dbReference type="Gene3D" id="3.30.1180.10">
    <property type="match status" value="1"/>
</dbReference>
<name>A0A1E8F0N9_9CLOT</name>
<dbReference type="Proteomes" id="UP000175744">
    <property type="component" value="Unassembled WGS sequence"/>
</dbReference>
<dbReference type="PROSITE" id="PS51482">
    <property type="entry name" value="DEGV"/>
    <property type="match status" value="1"/>
</dbReference>
<dbReference type="EMBL" id="LZFO01000006">
    <property type="protein sequence ID" value="OFI07011.1"/>
    <property type="molecule type" value="Genomic_DNA"/>
</dbReference>
<keyword evidence="4" id="KW-1185">Reference proteome</keyword>
<dbReference type="PANTHER" id="PTHR33434">
    <property type="entry name" value="DEGV DOMAIN-CONTAINING PROTEIN DR_1986-RELATED"/>
    <property type="match status" value="1"/>
</dbReference>
<dbReference type="PANTHER" id="PTHR33434:SF3">
    <property type="entry name" value="DEGV DOMAIN-CONTAINING PROTEIN YITS"/>
    <property type="match status" value="1"/>
</dbReference>
<dbReference type="Pfam" id="PF02645">
    <property type="entry name" value="DegV"/>
    <property type="match status" value="1"/>
</dbReference>
<dbReference type="Gene3D" id="3.40.50.10440">
    <property type="entry name" value="Dihydroxyacetone kinase, domain 1"/>
    <property type="match status" value="1"/>
</dbReference>
<dbReference type="Gene3D" id="2.20.28.50">
    <property type="entry name" value="degv family protein"/>
    <property type="match status" value="1"/>
</dbReference>
<dbReference type="InterPro" id="IPR050270">
    <property type="entry name" value="DegV_domain_contain"/>
</dbReference>
<dbReference type="AlphaFoldDB" id="A0A1E8F0N9"/>
<accession>A0A1E8F0N9</accession>
<evidence type="ECO:0000256" key="1">
    <source>
        <dbReference type="ARBA" id="ARBA00003238"/>
    </source>
</evidence>
<reference evidence="3 4" key="1">
    <citation type="submission" date="2016-06" db="EMBL/GenBank/DDBJ databases">
        <title>Genome sequence of Clostridium acetireducens DSM 10703.</title>
        <authorList>
            <person name="Poehlein A."/>
            <person name="Fluechter S."/>
            <person name="Duerre P."/>
            <person name="Daniel R."/>
        </authorList>
    </citation>
    <scope>NUCLEOTIDE SEQUENCE [LARGE SCALE GENOMIC DNA]</scope>
    <source>
        <strain evidence="3 4">DSM 10703</strain>
    </source>
</reference>
<dbReference type="SUPFAM" id="SSF82549">
    <property type="entry name" value="DAK1/DegV-like"/>
    <property type="match status" value="1"/>
</dbReference>
<evidence type="ECO:0000313" key="4">
    <source>
        <dbReference type="Proteomes" id="UP000175744"/>
    </source>
</evidence>
<evidence type="ECO:0000313" key="3">
    <source>
        <dbReference type="EMBL" id="OFI07011.1"/>
    </source>
</evidence>
<dbReference type="InterPro" id="IPR003797">
    <property type="entry name" value="DegV"/>
</dbReference>
<dbReference type="STRING" id="1121290.CLAOCE_05970"/>
<evidence type="ECO:0000256" key="2">
    <source>
        <dbReference type="ARBA" id="ARBA00023121"/>
    </source>
</evidence>
<organism evidence="3 4">
    <name type="scientific">Clostridium acetireducens DSM 10703</name>
    <dbReference type="NCBI Taxonomy" id="1121290"/>
    <lineage>
        <taxon>Bacteria</taxon>
        <taxon>Bacillati</taxon>
        <taxon>Bacillota</taxon>
        <taxon>Clostridia</taxon>
        <taxon>Eubacteriales</taxon>
        <taxon>Clostridiaceae</taxon>
        <taxon>Clostridium</taxon>
    </lineage>
</organism>
<keyword evidence="2" id="KW-0446">Lipid-binding</keyword>
<dbReference type="NCBIfam" id="TIGR00762">
    <property type="entry name" value="DegV"/>
    <property type="match status" value="1"/>
</dbReference>
<dbReference type="RefSeq" id="WP_070109559.1">
    <property type="nucleotide sequence ID" value="NZ_LZFO01000006.1"/>
</dbReference>
<dbReference type="GO" id="GO:0008289">
    <property type="term" value="F:lipid binding"/>
    <property type="evidence" value="ECO:0007669"/>
    <property type="project" value="UniProtKB-KW"/>
</dbReference>
<comment type="function">
    <text evidence="1">May bind long-chain fatty acids, such as palmitate, and may play a role in lipid transport or fatty acid metabolism.</text>
</comment>
<dbReference type="OrthoDB" id="9780660at2"/>
<dbReference type="InterPro" id="IPR043168">
    <property type="entry name" value="DegV_C"/>
</dbReference>
<dbReference type="PATRIC" id="fig|1121290.3.peg.609"/>
<protein>
    <submittedName>
        <fullName evidence="3">DegV domain-containing protein</fullName>
    </submittedName>
</protein>
<comment type="caution">
    <text evidence="3">The sequence shown here is derived from an EMBL/GenBank/DDBJ whole genome shotgun (WGS) entry which is preliminary data.</text>
</comment>